<evidence type="ECO:0000313" key="1">
    <source>
        <dbReference type="EMBL" id="ADY56308.1"/>
    </source>
</evidence>
<dbReference type="eggNOG" id="ENOG502ZSU2">
    <property type="taxonomic scope" value="Bacteria"/>
</dbReference>
<gene>
    <name evidence="1" type="ordered locus">Sgly_2015</name>
</gene>
<accession>F0T1G7</accession>
<dbReference type="KEGG" id="sgy:Sgly_2015"/>
<dbReference type="STRING" id="645991.Sgly_2015"/>
<reference evidence="1 2" key="1">
    <citation type="journal article" date="2011" name="Stand. Genomic Sci.">
        <title>Complete genome sequence of Syntrophobotulus glycolicus type strain (FlGlyR).</title>
        <authorList>
            <person name="Han C."/>
            <person name="Mwirichia R."/>
            <person name="Chertkov O."/>
            <person name="Held B."/>
            <person name="Lapidus A."/>
            <person name="Nolan M."/>
            <person name="Lucas S."/>
            <person name="Hammon N."/>
            <person name="Deshpande S."/>
            <person name="Cheng J.F."/>
            <person name="Tapia R."/>
            <person name="Goodwin L."/>
            <person name="Pitluck S."/>
            <person name="Huntemann M."/>
            <person name="Liolios K."/>
            <person name="Ivanova N."/>
            <person name="Pagani I."/>
            <person name="Mavromatis K."/>
            <person name="Ovchinikova G."/>
            <person name="Pati A."/>
            <person name="Chen A."/>
            <person name="Palaniappan K."/>
            <person name="Land M."/>
            <person name="Hauser L."/>
            <person name="Brambilla E.M."/>
            <person name="Rohde M."/>
            <person name="Spring S."/>
            <person name="Sikorski J."/>
            <person name="Goker M."/>
            <person name="Woyke T."/>
            <person name="Bristow J."/>
            <person name="Eisen J.A."/>
            <person name="Markowitz V."/>
            <person name="Hugenholtz P."/>
            <person name="Kyrpides N.C."/>
            <person name="Klenk H.P."/>
            <person name="Detter J.C."/>
        </authorList>
    </citation>
    <scope>NUCLEOTIDE SEQUENCE [LARGE SCALE GENOMIC DNA]</scope>
    <source>
        <strain evidence="2">DSM 8271 / FlGlyR</strain>
    </source>
</reference>
<dbReference type="RefSeq" id="WP_013625175.1">
    <property type="nucleotide sequence ID" value="NC_015172.1"/>
</dbReference>
<dbReference type="AlphaFoldDB" id="F0T1G7"/>
<protein>
    <submittedName>
        <fullName evidence="1">Uncharacterized protein</fullName>
    </submittedName>
</protein>
<dbReference type="Proteomes" id="UP000007488">
    <property type="component" value="Chromosome"/>
</dbReference>
<organism evidence="1 2">
    <name type="scientific">Syntrophobotulus glycolicus (strain DSM 8271 / FlGlyR)</name>
    <dbReference type="NCBI Taxonomy" id="645991"/>
    <lineage>
        <taxon>Bacteria</taxon>
        <taxon>Bacillati</taxon>
        <taxon>Bacillota</taxon>
        <taxon>Clostridia</taxon>
        <taxon>Eubacteriales</taxon>
        <taxon>Desulfitobacteriaceae</taxon>
        <taxon>Syntrophobotulus</taxon>
    </lineage>
</organism>
<keyword evidence="2" id="KW-1185">Reference proteome</keyword>
<proteinExistence type="predicted"/>
<evidence type="ECO:0000313" key="2">
    <source>
        <dbReference type="Proteomes" id="UP000007488"/>
    </source>
</evidence>
<sequence length="75" mass="8678">MPENNQSDFEIGYNYARQKHYLLTNRDSRFFLELGLAFLFEQGVTAELSKGMGTYYLEQVINLFTPENTHFSGSS</sequence>
<dbReference type="EMBL" id="CP002547">
    <property type="protein sequence ID" value="ADY56308.1"/>
    <property type="molecule type" value="Genomic_DNA"/>
</dbReference>
<name>F0T1G7_SYNGF</name>
<dbReference type="OrthoDB" id="1798884at2"/>
<dbReference type="HOGENOM" id="CLU_2715818_0_0_9"/>
<reference evidence="2" key="2">
    <citation type="submission" date="2011-02" db="EMBL/GenBank/DDBJ databases">
        <title>The complete genome of Syntrophobotulus glycolicus DSM 8271.</title>
        <authorList>
            <person name="Lucas S."/>
            <person name="Copeland A."/>
            <person name="Lapidus A."/>
            <person name="Bruce D."/>
            <person name="Goodwin L."/>
            <person name="Pitluck S."/>
            <person name="Kyrpides N."/>
            <person name="Mavromatis K."/>
            <person name="Pagani I."/>
            <person name="Ivanova N."/>
            <person name="Mikhailova N."/>
            <person name="Chertkov O."/>
            <person name="Held B."/>
            <person name="Detter J.C."/>
            <person name="Tapia R."/>
            <person name="Han C."/>
            <person name="Land M."/>
            <person name="Hauser L."/>
            <person name="Markowitz V."/>
            <person name="Cheng J.-F."/>
            <person name="Hugenholtz P."/>
            <person name="Woyke T."/>
            <person name="Wu D."/>
            <person name="Spring S."/>
            <person name="Schroeder M."/>
            <person name="Brambilla E."/>
            <person name="Klenk H.-P."/>
            <person name="Eisen J.A."/>
        </authorList>
    </citation>
    <scope>NUCLEOTIDE SEQUENCE [LARGE SCALE GENOMIC DNA]</scope>
    <source>
        <strain evidence="2">DSM 8271 / FlGlyR</strain>
    </source>
</reference>